<dbReference type="STRING" id="2045.KR76_26220"/>
<gene>
    <name evidence="1" type="ORF">KR76_26220</name>
</gene>
<dbReference type="PANTHER" id="PTHR31157">
    <property type="entry name" value="SCP DOMAIN-CONTAINING PROTEIN"/>
    <property type="match status" value="1"/>
</dbReference>
<dbReference type="InterPro" id="IPR035940">
    <property type="entry name" value="CAP_sf"/>
</dbReference>
<dbReference type="EMBL" id="CP009896">
    <property type="protein sequence ID" value="AIY20200.2"/>
    <property type="molecule type" value="Genomic_DNA"/>
</dbReference>
<dbReference type="SUPFAM" id="SSF55797">
    <property type="entry name" value="PR-1-like"/>
    <property type="match status" value="1"/>
</dbReference>
<accession>A0A0A1DXL5</accession>
<evidence type="ECO:0000313" key="1">
    <source>
        <dbReference type="EMBL" id="AIY20200.2"/>
    </source>
</evidence>
<dbReference type="InterPro" id="IPR014044">
    <property type="entry name" value="CAP_dom"/>
</dbReference>
<dbReference type="eggNOG" id="COG2340">
    <property type="taxonomic scope" value="Bacteria"/>
</dbReference>
<evidence type="ECO:0000313" key="2">
    <source>
        <dbReference type="Proteomes" id="UP000030300"/>
    </source>
</evidence>
<dbReference type="Gene3D" id="3.40.33.10">
    <property type="entry name" value="CAP"/>
    <property type="match status" value="1"/>
</dbReference>
<dbReference type="KEGG" id="psim:KR76_26220"/>
<dbReference type="GeneID" id="96612242"/>
<proteinExistence type="predicted"/>
<reference evidence="1 2" key="1">
    <citation type="journal article" date="2015" name="Genome Announc.">
        <title>Complete Genome Sequence of Steroid-Transforming Nocardioides simplex VKM Ac-2033D.</title>
        <authorList>
            <person name="Shtratnikova V.Y."/>
            <person name="Schelkunov M.I."/>
            <person name="Pekov Y.A."/>
            <person name="Fokina V.V."/>
            <person name="Logacheva M.D."/>
            <person name="Sokolov S.L."/>
            <person name="Bragin E.Y."/>
            <person name="Ashapkin V.V."/>
            <person name="Donova M.V."/>
        </authorList>
    </citation>
    <scope>NUCLEOTIDE SEQUENCE [LARGE SCALE GENOMIC DNA]</scope>
    <source>
        <strain evidence="1 2">VKM Ac-2033D</strain>
    </source>
</reference>
<name>A0A0A1DXL5_NOCSI</name>
<dbReference type="RefSeq" id="WP_052139141.1">
    <property type="nucleotide sequence ID" value="NZ_BJMC01000021.1"/>
</dbReference>
<dbReference type="CDD" id="cd05379">
    <property type="entry name" value="CAP_bacterial"/>
    <property type="match status" value="1"/>
</dbReference>
<dbReference type="PANTHER" id="PTHR31157:SF1">
    <property type="entry name" value="SCP DOMAIN-CONTAINING PROTEIN"/>
    <property type="match status" value="1"/>
</dbReference>
<dbReference type="HOGENOM" id="CLU_048111_3_2_11"/>
<sequence length="176" mass="19035">MPRRRSTGLLAGVLSLLTVLATPWLAAGSTGTAPAAPASPSGRGYAVDTSFEARVITLTNRRRERAGCRPLRLSLPLQAAARSHSGAMARATTMAHELPGELGLVRRVVQAGYTPWRRLAENLGAGFVSPRSVVRAWMRSAGHRRNLLDCRLREVGVGVVRAGSGQLWWTQDFGRR</sequence>
<dbReference type="Pfam" id="PF00188">
    <property type="entry name" value="CAP"/>
    <property type="match status" value="1"/>
</dbReference>
<dbReference type="Proteomes" id="UP000030300">
    <property type="component" value="Chromosome"/>
</dbReference>
<dbReference type="AlphaFoldDB" id="A0A0A1DXL5"/>
<keyword evidence="2" id="KW-1185">Reference proteome</keyword>
<dbReference type="OrthoDB" id="68195at2"/>
<organism evidence="1 2">
    <name type="scientific">Nocardioides simplex</name>
    <name type="common">Arthrobacter simplex</name>
    <dbReference type="NCBI Taxonomy" id="2045"/>
    <lineage>
        <taxon>Bacteria</taxon>
        <taxon>Bacillati</taxon>
        <taxon>Actinomycetota</taxon>
        <taxon>Actinomycetes</taxon>
        <taxon>Propionibacteriales</taxon>
        <taxon>Nocardioidaceae</taxon>
        <taxon>Pimelobacter</taxon>
    </lineage>
</organism>
<protein>
    <submittedName>
        <fullName evidence="1">Uncharacterized protein</fullName>
    </submittedName>
</protein>